<comment type="similarity">
    <text evidence="2">Belongs to the LDLR family.</text>
</comment>
<dbReference type="PROSITE" id="PS01186">
    <property type="entry name" value="EGF_2"/>
    <property type="match status" value="6"/>
</dbReference>
<evidence type="ECO:0000256" key="16">
    <source>
        <dbReference type="SAM" id="MobiDB-lite"/>
    </source>
</evidence>
<evidence type="ECO:0000256" key="2">
    <source>
        <dbReference type="ARBA" id="ARBA00009939"/>
    </source>
</evidence>
<dbReference type="GO" id="GO:0005886">
    <property type="term" value="C:plasma membrane"/>
    <property type="evidence" value="ECO:0007669"/>
    <property type="project" value="TreeGrafter"/>
</dbReference>
<feature type="disulfide bond" evidence="14">
    <location>
        <begin position="728"/>
        <end position="743"/>
    </location>
</feature>
<comment type="subcellular location">
    <subcellularLocation>
        <location evidence="1">Membrane</location>
        <topology evidence="1">Single-pass type I membrane protein</topology>
    </subcellularLocation>
</comment>
<dbReference type="EMBL" id="JQDR03012774">
    <property type="protein sequence ID" value="KAA0190758.1"/>
    <property type="molecule type" value="Genomic_DNA"/>
</dbReference>
<feature type="disulfide bond" evidence="14">
    <location>
        <begin position="92"/>
        <end position="107"/>
    </location>
</feature>
<evidence type="ECO:0000313" key="19">
    <source>
        <dbReference type="EMBL" id="KAA0190758.1"/>
    </source>
</evidence>
<protein>
    <recommendedName>
        <fullName evidence="18">EGF-like domain-containing protein</fullName>
    </recommendedName>
</protein>
<dbReference type="InterPro" id="IPR051221">
    <property type="entry name" value="LDLR-related"/>
</dbReference>
<dbReference type="FunFam" id="4.10.400.10:FF:000002">
    <property type="entry name" value="Low-density lipoprotein receptor-related protein 1"/>
    <property type="match status" value="1"/>
</dbReference>
<dbReference type="InterPro" id="IPR002172">
    <property type="entry name" value="LDrepeatLR_classA_rpt"/>
</dbReference>
<gene>
    <name evidence="19" type="ORF">HAZT_HAZT004919</name>
</gene>
<feature type="domain" description="EGF-like" evidence="18">
    <location>
        <begin position="1638"/>
        <end position="1676"/>
    </location>
</feature>
<feature type="domain" description="EGF-like" evidence="18">
    <location>
        <begin position="1440"/>
        <end position="1477"/>
    </location>
</feature>
<dbReference type="SMART" id="SM00135">
    <property type="entry name" value="LY"/>
    <property type="match status" value="8"/>
</dbReference>
<feature type="compositionally biased region" description="Polar residues" evidence="16">
    <location>
        <begin position="1069"/>
        <end position="1095"/>
    </location>
</feature>
<feature type="compositionally biased region" description="Polar residues" evidence="16">
    <location>
        <begin position="1046"/>
        <end position="1055"/>
    </location>
</feature>
<dbReference type="InterPro" id="IPR036055">
    <property type="entry name" value="LDL_receptor-like_sf"/>
</dbReference>
<feature type="disulfide bond" evidence="13">
    <location>
        <begin position="1666"/>
        <end position="1675"/>
    </location>
</feature>
<feature type="region of interest" description="Disordered" evidence="16">
    <location>
        <begin position="518"/>
        <end position="543"/>
    </location>
</feature>
<dbReference type="PROSITE" id="PS50026">
    <property type="entry name" value="EGF_3"/>
    <property type="match status" value="7"/>
</dbReference>
<accession>A0A6A0GWG7</accession>
<dbReference type="CDD" id="cd00112">
    <property type="entry name" value="LDLa"/>
    <property type="match status" value="9"/>
</dbReference>
<dbReference type="InterPro" id="IPR000742">
    <property type="entry name" value="EGF"/>
</dbReference>
<dbReference type="InterPro" id="IPR000033">
    <property type="entry name" value="LDLR_classB_rpt"/>
</dbReference>
<feature type="repeat" description="LDL-receptor class B" evidence="15">
    <location>
        <begin position="1225"/>
        <end position="1269"/>
    </location>
</feature>
<feature type="disulfide bond" evidence="13">
    <location>
        <begin position="1444"/>
        <end position="1454"/>
    </location>
</feature>
<evidence type="ECO:0000256" key="4">
    <source>
        <dbReference type="ARBA" id="ARBA00022583"/>
    </source>
</evidence>
<dbReference type="PANTHER" id="PTHR22722:SF14">
    <property type="entry name" value="MEGALIN, ISOFORM A"/>
    <property type="match status" value="1"/>
</dbReference>
<comment type="caution">
    <text evidence="19">The sequence shown here is derived from an EMBL/GenBank/DDBJ whole genome shotgun (WGS) entry which is preliminary data.</text>
</comment>
<evidence type="ECO:0000256" key="1">
    <source>
        <dbReference type="ARBA" id="ARBA00004479"/>
    </source>
</evidence>
<dbReference type="SMART" id="SM00192">
    <property type="entry name" value="LDLa"/>
    <property type="match status" value="10"/>
</dbReference>
<feature type="disulfide bond" evidence="14">
    <location>
        <begin position="666"/>
        <end position="678"/>
    </location>
</feature>
<feature type="compositionally biased region" description="Low complexity" evidence="16">
    <location>
        <begin position="519"/>
        <end position="543"/>
    </location>
</feature>
<feature type="disulfide bond" evidence="14">
    <location>
        <begin position="892"/>
        <end position="907"/>
    </location>
</feature>
<dbReference type="SMART" id="SM00181">
    <property type="entry name" value="EGF"/>
    <property type="match status" value="13"/>
</dbReference>
<dbReference type="InterPro" id="IPR026823">
    <property type="entry name" value="cEGF"/>
</dbReference>
<feature type="compositionally biased region" description="Polar residues" evidence="16">
    <location>
        <begin position="1"/>
        <end position="12"/>
    </location>
</feature>
<sequence length="1786" mass="195070">TSISSGTTQSIASKDASCPLNNFKCSIRSYQSSVTANPNSVQDPEAPVLPGSAGDQHNAKTHNGYLGSRPIRSTSDKPDKTEPVCIDETRVCNNVSDCADNSDEELCGINECLATDPSPCAQICRDLKVGYQCLCYPGYRQNPTDPRLCVDIDECEETHPCPQLCRNQLGSYTSVQAHLLLSNRYHIREVDIHGHYDRIVVSNLTNAVGLDFDWAENCIYWSDVANLSSSIRRKCGQAETEVIQSSVQSPDGIALDWVARNLYWCDKGQDTIEVSKLNGSFRKVLISKGLSEPRAIVLDPYRGNLYWSDWGEKPHIGKAGMDGSNPRVLFNGTLGWPNALTIDYPSHTLFWADANKDYIAMADLDATNFKYILSKRSTQAFIQHVFALTVFEDWIYWTDWKEKSVLKAHKFTGANITKVYRAINRPMDIHVFHPLRQMPLPGPNPCANNGGCSTLCLLAPGGKAVCECPTNFKLAADNKSCESDCPAHFDDCGDGSDEPDDCPAFRCELGQLQCGGGNSSNSISKNSSNSSKNSSSGSKNSSGNNTCLHPAQICDGSQQCEDGSDERDCDVYMCLSNQFKCPASAISKGLCIEKSKLCDGRSDCPGGEDESDCHPKPCPDDKFACVNNALCNSSGQCLPKRWVCDGEDDCKDKEDEQQDCHLSLPCGPNEFRCANNVCIPADFRCDGVDDCTDGSDENAMCRSSSKQCDLEEFSCASQDQCVAQDLVCNGVNDCTDGSDEQLCHDHVACKSDYVRCNATGDCILSEWLCDRDVDCPDGSDEQNCSCQGSLERCGDSVCLPASWFCDGEKDCSNGTDEDPVFCAKRECPESRFRCNNSICIQDFKKCDGEPHCSDGSDEDPALCAGIHDNHAWCGDGKFRCSNSHCISHNLVCDSFNDCFDNSDEQDCDTSACSFGTCSQICIPKKKSNATCYCDSNYQLFTSDKKRQSCVAKGGLPFLLVAEDSRLLRLGIYQQPNSVGSQDSHEFSHGEDSPRGRVESVDVFYHSSVSQHPVAYWSSLTTNSLHYTIMPESDATAAPPAERQKDSPSATTERQSSFISHISKLIRLASSSSRVDQRPGTNVSDNNTNDAFTNAPSGGADWPKKRIHRDALEESTGVLVPDLNEPRGVAVDWVGGWVYVGCKDSIVAVSADGNTVVTVLKARNLQPQDLVLDPSYGRMYWTSVTNLFSRRSSGIETSLMDGRERNWLLTRESHWPTGLAIDYPAKRLYWTDLKLRAIFTTKLDGSDKHLVKTLAVGYDHPNKLSVFEDFVYVSMSRGHRVYRVHKFGGRSHNLTLLAQYPLKVTHITIVQENKQNRNITNPCSYNPCPVGQACFLAGPGQHSCLCPRRSNSTECGGKGLCGGPCGNGTCVSSGGVHTCQCWPGYYGKFCQSFKCSDICQQGVCTQSATSNATCVCDGGWTGPRCDVDMCIGGKCTSGGKSDHECKPACRNNGWCVLASGSGKAFCRCPPGFSGSTCENDACYPNNESFCGLKGSCSLNATGSAVCSCPAGYTGDRCQHSNCDAYCIKGNCNLQLDGRPACSCFWGYIGDRCERNVSFATVSDCNGVHCENGGTCHRTHTGGECQCPVGYAGDRCEERSGSGENLCAGIFCKHGGWCKVEFGNGKCRCPDEWVGEDCSVRRSCRSRCFNGGTCIMNPDPSLAPECLCPIGFYGLRCETSSQSLDKVFMTKWRESHYTAAVVSTIITLLLLLSVLLLGVWWKCRRSRRGIEHVRLEDTSAAGTVELTNPIFMAQGAHHDDEPVFTLQDAVRSELGVTACSKYMIWIPL</sequence>
<dbReference type="Gene3D" id="4.10.400.10">
    <property type="entry name" value="Low-density Lipoprotein Receptor"/>
    <property type="match status" value="10"/>
</dbReference>
<dbReference type="PRINTS" id="PR00261">
    <property type="entry name" value="LDLRECEPTOR"/>
</dbReference>
<feature type="disulfide bond" evidence="13">
    <location>
        <begin position="1627"/>
        <end position="1636"/>
    </location>
</feature>
<feature type="region of interest" description="Disordered" evidence="16">
    <location>
        <begin position="1069"/>
        <end position="1102"/>
    </location>
</feature>
<dbReference type="PROSITE" id="PS00022">
    <property type="entry name" value="EGF_1"/>
    <property type="match status" value="7"/>
</dbReference>
<evidence type="ECO:0000256" key="14">
    <source>
        <dbReference type="PROSITE-ProRule" id="PRU00124"/>
    </source>
</evidence>
<evidence type="ECO:0000256" key="8">
    <source>
        <dbReference type="ARBA" id="ARBA00022989"/>
    </source>
</evidence>
<reference evidence="19" key="2">
    <citation type="journal article" date="2018" name="Environ. Sci. Technol.">
        <title>The Toxicogenome of Hyalella azteca: A Model for Sediment Ecotoxicology and Evolutionary Toxicology.</title>
        <authorList>
            <person name="Poynton H.C."/>
            <person name="Hasenbein S."/>
            <person name="Benoit J.B."/>
            <person name="Sepulveda M.S."/>
            <person name="Poelchau M.F."/>
            <person name="Hughes D.S.T."/>
            <person name="Murali S.C."/>
            <person name="Chen S."/>
            <person name="Glastad K.M."/>
            <person name="Goodisman M.A.D."/>
            <person name="Werren J.H."/>
            <person name="Vineis J.H."/>
            <person name="Bowen J.L."/>
            <person name="Friedrich M."/>
            <person name="Jones J."/>
            <person name="Robertson H.M."/>
            <person name="Feyereisen R."/>
            <person name="Mechler-Hickson A."/>
            <person name="Mathers N."/>
            <person name="Lee C.E."/>
            <person name="Colbourne J.K."/>
            <person name="Biales A."/>
            <person name="Johnston J.S."/>
            <person name="Wellborn G.A."/>
            <person name="Rosendale A.J."/>
            <person name="Cridge A.G."/>
            <person name="Munoz-Torres M.C."/>
            <person name="Bain P.A."/>
            <person name="Manny A.R."/>
            <person name="Major K.M."/>
            <person name="Lambert F.N."/>
            <person name="Vulpe C.D."/>
            <person name="Tuck P."/>
            <person name="Blalock B.J."/>
            <person name="Lin Y.Y."/>
            <person name="Smith M.E."/>
            <person name="Ochoa-Acuna H."/>
            <person name="Chen M.M."/>
            <person name="Childers C.P."/>
            <person name="Qu J."/>
            <person name="Dugan S."/>
            <person name="Lee S.L."/>
            <person name="Chao H."/>
            <person name="Dinh H."/>
            <person name="Han Y."/>
            <person name="Doddapaneni H."/>
            <person name="Worley K.C."/>
            <person name="Muzny D.M."/>
            <person name="Gibbs R.A."/>
            <person name="Richards S."/>
        </authorList>
    </citation>
    <scope>NUCLEOTIDE SEQUENCE</scope>
    <source>
        <strain evidence="19">HAZT.00-mixed</strain>
        <tissue evidence="19">Whole organism</tissue>
    </source>
</reference>
<keyword evidence="10 13" id="KW-1015">Disulfide bond</keyword>
<dbReference type="GO" id="GO:0043235">
    <property type="term" value="C:receptor complex"/>
    <property type="evidence" value="ECO:0007669"/>
    <property type="project" value="TreeGrafter"/>
</dbReference>
<evidence type="ECO:0000256" key="3">
    <source>
        <dbReference type="ARBA" id="ARBA00022536"/>
    </source>
</evidence>
<feature type="disulfide bond" evidence="14">
    <location>
        <begin position="786"/>
        <end position="798"/>
    </location>
</feature>
<dbReference type="Proteomes" id="UP000711488">
    <property type="component" value="Unassembled WGS sequence"/>
</dbReference>
<dbReference type="GO" id="GO:0005509">
    <property type="term" value="F:calcium ion binding"/>
    <property type="evidence" value="ECO:0007669"/>
    <property type="project" value="InterPro"/>
</dbReference>
<evidence type="ECO:0000256" key="13">
    <source>
        <dbReference type="PROSITE-ProRule" id="PRU00076"/>
    </source>
</evidence>
<organism evidence="19">
    <name type="scientific">Hyalella azteca</name>
    <name type="common">Amphipod</name>
    <dbReference type="NCBI Taxonomy" id="294128"/>
    <lineage>
        <taxon>Eukaryota</taxon>
        <taxon>Metazoa</taxon>
        <taxon>Ecdysozoa</taxon>
        <taxon>Arthropoda</taxon>
        <taxon>Crustacea</taxon>
        <taxon>Multicrustacea</taxon>
        <taxon>Malacostraca</taxon>
        <taxon>Eumalacostraca</taxon>
        <taxon>Peracarida</taxon>
        <taxon>Amphipoda</taxon>
        <taxon>Senticaudata</taxon>
        <taxon>Talitrida</taxon>
        <taxon>Talitroidea</taxon>
        <taxon>Hyalellidae</taxon>
        <taxon>Hyalella</taxon>
    </lineage>
</organism>
<proteinExistence type="inferred from homology"/>
<feature type="domain" description="EGF-like" evidence="18">
    <location>
        <begin position="1601"/>
        <end position="1637"/>
    </location>
</feature>
<keyword evidence="5 17" id="KW-0812">Transmembrane</keyword>
<keyword evidence="9 17" id="KW-0472">Membrane</keyword>
<dbReference type="GO" id="GO:0006897">
    <property type="term" value="P:endocytosis"/>
    <property type="evidence" value="ECO:0007669"/>
    <property type="project" value="UniProtKB-KW"/>
</dbReference>
<evidence type="ECO:0000256" key="11">
    <source>
        <dbReference type="ARBA" id="ARBA00023170"/>
    </source>
</evidence>
<keyword evidence="4" id="KW-0254">Endocytosis</keyword>
<feature type="transmembrane region" description="Helical" evidence="17">
    <location>
        <begin position="1695"/>
        <end position="1719"/>
    </location>
</feature>
<feature type="disulfide bond" evidence="14">
    <location>
        <begin position="598"/>
        <end position="613"/>
    </location>
</feature>
<evidence type="ECO:0000256" key="6">
    <source>
        <dbReference type="ARBA" id="ARBA00022729"/>
    </source>
</evidence>
<feature type="domain" description="EGF-like" evidence="18">
    <location>
        <begin position="1478"/>
        <end position="1517"/>
    </location>
</feature>
<feature type="disulfide bond" evidence="14">
    <location>
        <begin position="827"/>
        <end position="839"/>
    </location>
</feature>
<keyword evidence="7" id="KW-0677">Repeat</keyword>
<keyword evidence="11" id="KW-0675">Receptor</keyword>
<feature type="disulfide bond" evidence="13">
    <location>
        <begin position="1380"/>
        <end position="1389"/>
    </location>
</feature>
<dbReference type="InterPro" id="IPR001881">
    <property type="entry name" value="EGF-like_Ca-bd_dom"/>
</dbReference>
<dbReference type="SUPFAM" id="SSF57196">
    <property type="entry name" value="EGF/Laminin"/>
    <property type="match status" value="4"/>
</dbReference>
<dbReference type="Pfam" id="PF12662">
    <property type="entry name" value="cEGF"/>
    <property type="match status" value="1"/>
</dbReference>
<keyword evidence="6" id="KW-0732">Signal</keyword>
<keyword evidence="12" id="KW-0325">Glycoprotein</keyword>
<feature type="non-terminal residue" evidence="19">
    <location>
        <position position="1"/>
    </location>
</feature>
<evidence type="ECO:0000259" key="18">
    <source>
        <dbReference type="PROSITE" id="PS50026"/>
    </source>
</evidence>
<dbReference type="PROSITE" id="PS50068">
    <property type="entry name" value="LDLRA_2"/>
    <property type="match status" value="10"/>
</dbReference>
<feature type="disulfide bond" evidence="14">
    <location>
        <begin position="554"/>
        <end position="569"/>
    </location>
</feature>
<dbReference type="Pfam" id="PF00008">
    <property type="entry name" value="EGF"/>
    <property type="match status" value="1"/>
</dbReference>
<feature type="region of interest" description="Disordered" evidence="16">
    <location>
        <begin position="1034"/>
        <end position="1055"/>
    </location>
</feature>
<dbReference type="Pfam" id="PF14670">
    <property type="entry name" value="FXa_inhibition"/>
    <property type="match status" value="1"/>
</dbReference>
<dbReference type="Pfam" id="PF00058">
    <property type="entry name" value="Ldl_recept_b"/>
    <property type="match status" value="2"/>
</dbReference>
<dbReference type="FunFam" id="2.120.10.30:FF:000035">
    <property type="entry name" value="Low-density lipoprotein receptor-related protein 2"/>
    <property type="match status" value="1"/>
</dbReference>
<feature type="disulfide bond" evidence="14">
    <location>
        <begin position="880"/>
        <end position="898"/>
    </location>
</feature>
<dbReference type="PROSITE" id="PS01209">
    <property type="entry name" value="LDLRA_1"/>
    <property type="match status" value="3"/>
</dbReference>
<feature type="disulfide bond" evidence="14">
    <location>
        <begin position="873"/>
        <end position="885"/>
    </location>
</feature>
<feature type="disulfide bond" evidence="13">
    <location>
        <begin position="1507"/>
        <end position="1516"/>
    </location>
</feature>
<evidence type="ECO:0000256" key="7">
    <source>
        <dbReference type="ARBA" id="ARBA00022737"/>
    </source>
</evidence>
<dbReference type="Gene3D" id="2.120.10.30">
    <property type="entry name" value="TolB, C-terminal domain"/>
    <property type="match status" value="2"/>
</dbReference>
<feature type="repeat" description="LDL-receptor class B" evidence="15">
    <location>
        <begin position="303"/>
        <end position="346"/>
    </location>
</feature>
<feature type="disulfide bond" evidence="13">
    <location>
        <begin position="1642"/>
        <end position="1652"/>
    </location>
</feature>
<dbReference type="Pfam" id="PF00057">
    <property type="entry name" value="Ldl_recept_a"/>
    <property type="match status" value="8"/>
</dbReference>
<feature type="disulfide bond" evidence="13">
    <location>
        <begin position="1585"/>
        <end position="1594"/>
    </location>
</feature>
<feature type="domain" description="EGF-like" evidence="18">
    <location>
        <begin position="1559"/>
        <end position="1595"/>
    </location>
</feature>
<comment type="caution">
    <text evidence="13">Lacks conserved residue(s) required for the propagation of feature annotation.</text>
</comment>
<evidence type="ECO:0000256" key="5">
    <source>
        <dbReference type="ARBA" id="ARBA00022692"/>
    </source>
</evidence>
<name>A0A6A0GWG7_HYAAZ</name>
<evidence type="ECO:0000256" key="9">
    <source>
        <dbReference type="ARBA" id="ARBA00023136"/>
    </source>
</evidence>
<feature type="domain" description="EGF-like" evidence="18">
    <location>
        <begin position="1356"/>
        <end position="1390"/>
    </location>
</feature>
<feature type="disulfide bond" evidence="14">
    <location>
        <begin position="793"/>
        <end position="811"/>
    </location>
</feature>
<feature type="disulfide bond" evidence="13">
    <location>
        <begin position="1448"/>
        <end position="1465"/>
    </location>
</feature>
<reference evidence="19" key="1">
    <citation type="submission" date="2014-08" db="EMBL/GenBank/DDBJ databases">
        <authorList>
            <person name="Murali S."/>
            <person name="Richards S."/>
            <person name="Bandaranaike D."/>
            <person name="Bellair M."/>
            <person name="Blankenburg K."/>
            <person name="Chao H."/>
            <person name="Dinh H."/>
            <person name="Doddapaneni H."/>
            <person name="Dugan-Rocha S."/>
            <person name="Elkadiri S."/>
            <person name="Gnanaolivu R."/>
            <person name="Hughes D."/>
            <person name="Lee S."/>
            <person name="Li M."/>
            <person name="Ming W."/>
            <person name="Munidasa M."/>
            <person name="Muniz J."/>
            <person name="Nguyen L."/>
            <person name="Osuji N."/>
            <person name="Pu L.-L."/>
            <person name="Puazo M."/>
            <person name="Skinner E."/>
            <person name="Qu C."/>
            <person name="Quiroz J."/>
            <person name="Raj R."/>
            <person name="Weissenberger G."/>
            <person name="Xin Y."/>
            <person name="Zou X."/>
            <person name="Han Y."/>
            <person name="Worley K."/>
            <person name="Muzny D."/>
            <person name="Gibbs R."/>
        </authorList>
    </citation>
    <scope>NUCLEOTIDE SEQUENCE</scope>
    <source>
        <strain evidence="19">HAZT.00-mixed</strain>
        <tissue evidence="19">Whole organism</tissue>
    </source>
</reference>
<dbReference type="PROSITE" id="PS51120">
    <property type="entry name" value="LDLRB"/>
    <property type="match status" value="3"/>
</dbReference>
<feature type="disulfide bond" evidence="13">
    <location>
        <begin position="1345"/>
        <end position="1354"/>
    </location>
</feature>
<dbReference type="InterPro" id="IPR011042">
    <property type="entry name" value="6-blade_b-propeller_TolB-like"/>
</dbReference>
<evidence type="ECO:0000256" key="10">
    <source>
        <dbReference type="ARBA" id="ARBA00023157"/>
    </source>
</evidence>
<keyword evidence="8 17" id="KW-1133">Transmembrane helix</keyword>
<dbReference type="Gene3D" id="2.10.25.10">
    <property type="entry name" value="Laminin"/>
    <property type="match status" value="8"/>
</dbReference>
<dbReference type="SUPFAM" id="SSF57424">
    <property type="entry name" value="LDL receptor-like module"/>
    <property type="match status" value="9"/>
</dbReference>
<evidence type="ECO:0000256" key="17">
    <source>
        <dbReference type="SAM" id="Phobius"/>
    </source>
</evidence>
<evidence type="ECO:0000256" key="15">
    <source>
        <dbReference type="PROSITE-ProRule" id="PRU00461"/>
    </source>
</evidence>
<feature type="disulfide bond" evidence="14">
    <location>
        <begin position="769"/>
        <end position="784"/>
    </location>
</feature>
<feature type="domain" description="EGF-like" evidence="18">
    <location>
        <begin position="1318"/>
        <end position="1355"/>
    </location>
</feature>
<dbReference type="SMART" id="SM00179">
    <property type="entry name" value="EGF_CA"/>
    <property type="match status" value="6"/>
</dbReference>
<feature type="repeat" description="LDL-receptor class B" evidence="15">
    <location>
        <begin position="260"/>
        <end position="302"/>
    </location>
</feature>
<dbReference type="PANTHER" id="PTHR22722">
    <property type="entry name" value="LOW-DENSITY LIPOPROTEIN RECEPTOR-RELATED PROTEIN 2-RELATED"/>
    <property type="match status" value="1"/>
</dbReference>
<keyword evidence="3 13" id="KW-0245">EGF-like domain</keyword>
<reference evidence="19" key="3">
    <citation type="submission" date="2019-06" db="EMBL/GenBank/DDBJ databases">
        <authorList>
            <person name="Poynton C."/>
            <person name="Hasenbein S."/>
            <person name="Benoit J.B."/>
            <person name="Sepulveda M.S."/>
            <person name="Poelchau M.F."/>
            <person name="Murali S.C."/>
            <person name="Chen S."/>
            <person name="Glastad K.M."/>
            <person name="Werren J.H."/>
            <person name="Vineis J.H."/>
            <person name="Bowen J.L."/>
            <person name="Friedrich M."/>
            <person name="Jones J."/>
            <person name="Robertson H.M."/>
            <person name="Feyereisen R."/>
            <person name="Mechler-Hickson A."/>
            <person name="Mathers N."/>
            <person name="Lee C.E."/>
            <person name="Colbourne J.K."/>
            <person name="Biales A."/>
            <person name="Johnston J.S."/>
            <person name="Wellborn G.A."/>
            <person name="Rosendale A.J."/>
            <person name="Cridge A.G."/>
            <person name="Munoz-Torres M.C."/>
            <person name="Bain P.A."/>
            <person name="Manny A.R."/>
            <person name="Major K.M."/>
            <person name="Lambert F.N."/>
            <person name="Vulpe C.D."/>
            <person name="Tuck P."/>
            <person name="Blalock B.J."/>
            <person name="Lin Y.-Y."/>
            <person name="Smith M.E."/>
            <person name="Ochoa-Acuna H."/>
            <person name="Chen M.-J.M."/>
            <person name="Childers C.P."/>
            <person name="Qu J."/>
            <person name="Dugan S."/>
            <person name="Lee S.L."/>
            <person name="Chao H."/>
            <person name="Dinh H."/>
            <person name="Han Y."/>
            <person name="Doddapaneni H."/>
            <person name="Worley K.C."/>
            <person name="Muzny D.M."/>
            <person name="Gibbs R.A."/>
            <person name="Richards S."/>
        </authorList>
    </citation>
    <scope>NUCLEOTIDE SEQUENCE</scope>
    <source>
        <strain evidence="19">HAZT.00-mixed</strain>
        <tissue evidence="19">Whole organism</tissue>
    </source>
</reference>
<dbReference type="SUPFAM" id="SSF63825">
    <property type="entry name" value="YWTD domain"/>
    <property type="match status" value="2"/>
</dbReference>
<feature type="disulfide bond" evidence="14">
    <location>
        <begin position="834"/>
        <end position="852"/>
    </location>
</feature>
<feature type="region of interest" description="Disordered" evidence="16">
    <location>
        <begin position="1"/>
        <end position="20"/>
    </location>
</feature>
<dbReference type="FunFam" id="2.10.25.10:FF:000009">
    <property type="entry name" value="Low-density lipoprotein receptor isoform 1"/>
    <property type="match status" value="1"/>
</dbReference>
<feature type="disulfide bond" evidence="13">
    <location>
        <begin position="1467"/>
        <end position="1476"/>
    </location>
</feature>
<dbReference type="CDD" id="cd00054">
    <property type="entry name" value="EGF_CA"/>
    <property type="match status" value="1"/>
</dbReference>
<feature type="region of interest" description="Disordered" evidence="16">
    <location>
        <begin position="35"/>
        <end position="80"/>
    </location>
</feature>
<feature type="disulfide bond" evidence="14">
    <location>
        <begin position="673"/>
        <end position="691"/>
    </location>
</feature>
<evidence type="ECO:0000256" key="12">
    <source>
        <dbReference type="ARBA" id="ARBA00023180"/>
    </source>
</evidence>
<dbReference type="InterPro" id="IPR023415">
    <property type="entry name" value="LDLR_class-A_CS"/>
</dbReference>